<dbReference type="Pfam" id="PF03222">
    <property type="entry name" value="Trp_Tyr_perm"/>
    <property type="match status" value="1"/>
</dbReference>
<feature type="transmembrane region" description="Helical" evidence="9">
    <location>
        <begin position="314"/>
        <end position="332"/>
    </location>
</feature>
<dbReference type="KEGG" id="frx:F7310_08580"/>
<feature type="transmembrane region" description="Helical" evidence="9">
    <location>
        <begin position="374"/>
        <end position="395"/>
    </location>
</feature>
<keyword evidence="12" id="KW-1185">Reference proteome</keyword>
<gene>
    <name evidence="11" type="ORF">F7310_08580</name>
</gene>
<evidence type="ECO:0000313" key="12">
    <source>
        <dbReference type="Proteomes" id="UP000184222"/>
    </source>
</evidence>
<evidence type="ECO:0000256" key="1">
    <source>
        <dbReference type="ARBA" id="ARBA00004429"/>
    </source>
</evidence>
<dbReference type="PROSITE" id="PS50262">
    <property type="entry name" value="G_PROTEIN_RECEP_F1_2"/>
    <property type="match status" value="1"/>
</dbReference>
<evidence type="ECO:0000256" key="8">
    <source>
        <dbReference type="ARBA" id="ARBA00023136"/>
    </source>
</evidence>
<evidence type="ECO:0000313" key="11">
    <source>
        <dbReference type="EMBL" id="API87411.1"/>
    </source>
</evidence>
<proteinExistence type="predicted"/>
<keyword evidence="6" id="KW-0029">Amino-acid transport</keyword>
<feature type="transmembrane region" description="Helical" evidence="9">
    <location>
        <begin position="12"/>
        <end position="33"/>
    </location>
</feature>
<evidence type="ECO:0000256" key="3">
    <source>
        <dbReference type="ARBA" id="ARBA00022475"/>
    </source>
</evidence>
<dbReference type="STRING" id="573570.F7310_08580"/>
<feature type="transmembrane region" description="Helical" evidence="9">
    <location>
        <begin position="117"/>
        <end position="139"/>
    </location>
</feature>
<dbReference type="GO" id="GO:0005886">
    <property type="term" value="C:plasma membrane"/>
    <property type="evidence" value="ECO:0007669"/>
    <property type="project" value="UniProtKB-SubCell"/>
</dbReference>
<evidence type="ECO:0000256" key="9">
    <source>
        <dbReference type="SAM" id="Phobius"/>
    </source>
</evidence>
<keyword evidence="8 9" id="KW-0472">Membrane</keyword>
<dbReference type="PRINTS" id="PR00166">
    <property type="entry name" value="AROAAPRMEASE"/>
</dbReference>
<sequence>MKDVSFVKQVGAVAIIAGTAVGAGMLGIPFAVAAVGFNYAVMALFLVWIIMYATALLIVEANISQPLGTDMDSIANNILGKPGRVLNLVFYLLLLYSLLTAYIFMGGQLFKTYIFSWVGLANVNVAKALFCLVFGFFIYKGIRIVFRVNELFLSLKILAFVLFIAFVAPSIQVTLLEGESLGEGYIWFAIPILVTSFGFHIVIPAIRNYFENDRVFKRTIAIGALTPLLIYLVWVVATLGTVSLYGQGGFIELSATGKTLAAAYENLGQHSSLIFIKLFENFAIITSFLGVALALFSFNRDLYSIDTERKIKKLLVLVITLVPPLIFAMYFVNSFIAALGYASIFVAVLLVVQPAMMVWVVRTKQLRNNFISKIYLIIILFSGLSIIGLQLLVAFDRLPHI</sequence>
<evidence type="ECO:0000256" key="7">
    <source>
        <dbReference type="ARBA" id="ARBA00022989"/>
    </source>
</evidence>
<name>A0A1L4BU88_9GAMM</name>
<keyword evidence="5 9" id="KW-0812">Transmembrane</keyword>
<evidence type="ECO:0000256" key="5">
    <source>
        <dbReference type="ARBA" id="ARBA00022692"/>
    </source>
</evidence>
<evidence type="ECO:0000259" key="10">
    <source>
        <dbReference type="PROSITE" id="PS50262"/>
    </source>
</evidence>
<keyword evidence="7 9" id="KW-1133">Transmembrane helix</keyword>
<dbReference type="AlphaFoldDB" id="A0A1L4BU88"/>
<feature type="transmembrane region" description="Helical" evidence="9">
    <location>
        <begin position="85"/>
        <end position="105"/>
    </location>
</feature>
<feature type="transmembrane region" description="Helical" evidence="9">
    <location>
        <begin position="282"/>
        <end position="302"/>
    </location>
</feature>
<dbReference type="GO" id="GO:0003333">
    <property type="term" value="P:amino acid transmembrane transport"/>
    <property type="evidence" value="ECO:0007669"/>
    <property type="project" value="InterPro"/>
</dbReference>
<dbReference type="PANTHER" id="PTHR46997">
    <property type="entry name" value="LOW AFFINITY TRYPTOPHAN PERMEASE-RELATED"/>
    <property type="match status" value="1"/>
</dbReference>
<feature type="domain" description="G-protein coupled receptors family 1 profile" evidence="10">
    <location>
        <begin position="312"/>
        <end position="401"/>
    </location>
</feature>
<keyword evidence="4" id="KW-0997">Cell inner membrane</keyword>
<keyword evidence="2" id="KW-0813">Transport</keyword>
<feature type="transmembrane region" description="Helical" evidence="9">
    <location>
        <begin position="151"/>
        <end position="173"/>
    </location>
</feature>
<dbReference type="InterPro" id="IPR017452">
    <property type="entry name" value="GPCR_Rhodpsn_7TM"/>
</dbReference>
<keyword evidence="3" id="KW-1003">Cell membrane</keyword>
<dbReference type="InterPro" id="IPR013059">
    <property type="entry name" value="Trp_tyr_transpt"/>
</dbReference>
<dbReference type="RefSeq" id="WP_072713193.1">
    <property type="nucleotide sequence ID" value="NZ_CP016796.1"/>
</dbReference>
<dbReference type="PANTHER" id="PTHR46997:SF2">
    <property type="entry name" value="TYROSINE-SPECIFIC TRANSPORT SYSTEM"/>
    <property type="match status" value="1"/>
</dbReference>
<evidence type="ECO:0000256" key="6">
    <source>
        <dbReference type="ARBA" id="ARBA00022970"/>
    </source>
</evidence>
<evidence type="ECO:0000256" key="2">
    <source>
        <dbReference type="ARBA" id="ARBA00022448"/>
    </source>
</evidence>
<organism evidence="11 12">
    <name type="scientific">Francisella uliginis</name>
    <dbReference type="NCBI Taxonomy" id="573570"/>
    <lineage>
        <taxon>Bacteria</taxon>
        <taxon>Pseudomonadati</taxon>
        <taxon>Pseudomonadota</taxon>
        <taxon>Gammaproteobacteria</taxon>
        <taxon>Thiotrichales</taxon>
        <taxon>Francisellaceae</taxon>
        <taxon>Francisella</taxon>
    </lineage>
</organism>
<reference evidence="11 12" key="1">
    <citation type="journal article" date="2016" name="Appl. Environ. Microbiol.">
        <title>Whole genome relationships among Francisella bacteria of diverse origin define new species and provide specific regions for detection.</title>
        <authorList>
            <person name="Challacombe J.F."/>
            <person name="Petersen J.M."/>
            <person name="Gallegos-Graves V."/>
            <person name="Hodge D."/>
            <person name="Pillai S."/>
            <person name="Kuske C.R."/>
        </authorList>
    </citation>
    <scope>NUCLEOTIDE SEQUENCE [LARGE SCALE GENOMIC DNA]</scope>
    <source>
        <strain evidence="12">TX07-7310</strain>
    </source>
</reference>
<feature type="transmembrane region" description="Helical" evidence="9">
    <location>
        <begin position="218"/>
        <end position="237"/>
    </location>
</feature>
<dbReference type="EMBL" id="CP016796">
    <property type="protein sequence ID" value="API87411.1"/>
    <property type="molecule type" value="Genomic_DNA"/>
</dbReference>
<protein>
    <submittedName>
        <fullName evidence="11">Amino acid transporter</fullName>
    </submittedName>
</protein>
<dbReference type="Proteomes" id="UP000184222">
    <property type="component" value="Chromosome"/>
</dbReference>
<comment type="subcellular location">
    <subcellularLocation>
        <location evidence="1">Cell inner membrane</location>
        <topology evidence="1">Multi-pass membrane protein</topology>
    </subcellularLocation>
</comment>
<evidence type="ECO:0000256" key="4">
    <source>
        <dbReference type="ARBA" id="ARBA00022519"/>
    </source>
</evidence>
<feature type="transmembrane region" description="Helical" evidence="9">
    <location>
        <begin position="39"/>
        <end position="64"/>
    </location>
</feature>
<feature type="transmembrane region" description="Helical" evidence="9">
    <location>
        <begin position="338"/>
        <end position="362"/>
    </location>
</feature>
<feature type="transmembrane region" description="Helical" evidence="9">
    <location>
        <begin position="185"/>
        <end position="206"/>
    </location>
</feature>
<dbReference type="GO" id="GO:0015173">
    <property type="term" value="F:aromatic amino acid transmembrane transporter activity"/>
    <property type="evidence" value="ECO:0007669"/>
    <property type="project" value="InterPro"/>
</dbReference>
<dbReference type="Gene3D" id="1.20.1740.10">
    <property type="entry name" value="Amino acid/polyamine transporter I"/>
    <property type="match status" value="1"/>
</dbReference>
<accession>A0A1L4BU88</accession>
<dbReference type="InterPro" id="IPR018227">
    <property type="entry name" value="Amino_acid_transport_2"/>
</dbReference>
<dbReference type="OrthoDB" id="18749at2"/>